<dbReference type="AlphaFoldDB" id="A0A068S1R7"/>
<reference evidence="1" key="1">
    <citation type="submission" date="2013-08" db="EMBL/GenBank/DDBJ databases">
        <title>Gene expansion shapes genome architecture in the human pathogen Lichtheimia corymbifera: an evolutionary genomics analysis in the ancient terrestrial Mucorales (Mucoromycotina).</title>
        <authorList>
            <person name="Schwartze V.U."/>
            <person name="Winter S."/>
            <person name="Shelest E."/>
            <person name="Marcet-Houben M."/>
            <person name="Horn F."/>
            <person name="Wehner S."/>
            <person name="Hoffmann K."/>
            <person name="Riege K."/>
            <person name="Sammeth M."/>
            <person name="Nowrousian M."/>
            <person name="Valiante V."/>
            <person name="Linde J."/>
            <person name="Jacobsen I.D."/>
            <person name="Marz M."/>
            <person name="Brakhage A.A."/>
            <person name="Gabaldon T."/>
            <person name="Bocker S."/>
            <person name="Voigt K."/>
        </authorList>
    </citation>
    <scope>NUCLEOTIDE SEQUENCE [LARGE SCALE GENOMIC DNA]</scope>
    <source>
        <strain evidence="1">FSU 9682</strain>
    </source>
</reference>
<gene>
    <name evidence="1" type="ORF">LCOR_06908.1</name>
</gene>
<protein>
    <submittedName>
        <fullName evidence="1">Uncharacterized protein</fullName>
    </submittedName>
</protein>
<comment type="caution">
    <text evidence="1">The sequence shown here is derived from an EMBL/GenBank/DDBJ whole genome shotgun (WGS) entry which is preliminary data.</text>
</comment>
<keyword evidence="2" id="KW-1185">Reference proteome</keyword>
<evidence type="ECO:0000313" key="2">
    <source>
        <dbReference type="Proteomes" id="UP000027586"/>
    </source>
</evidence>
<name>A0A068S1R7_9FUNG</name>
<organism evidence="1 2">
    <name type="scientific">Lichtheimia corymbifera JMRC:FSU:9682</name>
    <dbReference type="NCBI Taxonomy" id="1263082"/>
    <lineage>
        <taxon>Eukaryota</taxon>
        <taxon>Fungi</taxon>
        <taxon>Fungi incertae sedis</taxon>
        <taxon>Mucoromycota</taxon>
        <taxon>Mucoromycotina</taxon>
        <taxon>Mucoromycetes</taxon>
        <taxon>Mucorales</taxon>
        <taxon>Lichtheimiaceae</taxon>
        <taxon>Lichtheimia</taxon>
    </lineage>
</organism>
<dbReference type="VEuPathDB" id="FungiDB:LCOR_06908.1"/>
<proteinExistence type="predicted"/>
<dbReference type="Proteomes" id="UP000027586">
    <property type="component" value="Unassembled WGS sequence"/>
</dbReference>
<dbReference type="EMBL" id="CBTN010000033">
    <property type="protein sequence ID" value="CDH55797.1"/>
    <property type="molecule type" value="Genomic_DNA"/>
</dbReference>
<accession>A0A068S1R7</accession>
<evidence type="ECO:0000313" key="1">
    <source>
        <dbReference type="EMBL" id="CDH55797.1"/>
    </source>
</evidence>
<sequence>MDTDMDMDIGFVHEMEGIGYIQSVEEECIHCQLDEYARCHHPDFTPDSMATTITILCNQATSVQSSSPSKFMIDTPCII</sequence>